<keyword evidence="4" id="KW-0067">ATP-binding</keyword>
<dbReference type="PANTHER" id="PTHR24223">
    <property type="entry name" value="ATP-BINDING CASSETTE SUB-FAMILY C"/>
    <property type="match status" value="1"/>
</dbReference>
<sequence length="125" mass="14630">MKVPLNQIPHHVLREQIGIIPQDPLVFQGTIRENIDPFKRKSDKDIYQILQDMSFDKEFKGLDDLQLLCIARECLRDSKIICIDEATSGVDYETDQCIQKSIRTFMKDKTVITIAHRIYTIIDYE</sequence>
<dbReference type="Proteomes" id="UP001628156">
    <property type="component" value="Unassembled WGS sequence"/>
</dbReference>
<dbReference type="SUPFAM" id="SSF52540">
    <property type="entry name" value="P-loop containing nucleoside triphosphate hydrolases"/>
    <property type="match status" value="1"/>
</dbReference>
<keyword evidence="3" id="KW-0547">Nucleotide-binding</keyword>
<evidence type="ECO:0000313" key="5">
    <source>
        <dbReference type="EMBL" id="GAB1221986.1"/>
    </source>
</evidence>
<organism evidence="5 6">
    <name type="scientific">Entamoeba nuttalli</name>
    <dbReference type="NCBI Taxonomy" id="412467"/>
    <lineage>
        <taxon>Eukaryota</taxon>
        <taxon>Amoebozoa</taxon>
        <taxon>Evosea</taxon>
        <taxon>Archamoebae</taxon>
        <taxon>Mastigamoebida</taxon>
        <taxon>Entamoebidae</taxon>
        <taxon>Entamoeba</taxon>
    </lineage>
</organism>
<reference evidence="5 6" key="1">
    <citation type="journal article" date="2019" name="PLoS Negl. Trop. Dis.">
        <title>Whole genome sequencing of Entamoeba nuttalli reveals mammalian host-related molecular signatures and a novel octapeptide-repeat surface protein.</title>
        <authorList>
            <person name="Tanaka M."/>
            <person name="Makiuchi T."/>
            <person name="Komiyama T."/>
            <person name="Shiina T."/>
            <person name="Osaki K."/>
            <person name="Tachibana H."/>
        </authorList>
    </citation>
    <scope>NUCLEOTIDE SEQUENCE [LARGE SCALE GENOMIC DNA]</scope>
    <source>
        <strain evidence="5 6">P19-061405</strain>
    </source>
</reference>
<protein>
    <submittedName>
        <fullName evidence="5">Uncharacterized protein</fullName>
    </submittedName>
</protein>
<evidence type="ECO:0000256" key="4">
    <source>
        <dbReference type="ARBA" id="ARBA00022840"/>
    </source>
</evidence>
<evidence type="ECO:0000313" key="6">
    <source>
        <dbReference type="Proteomes" id="UP001628156"/>
    </source>
</evidence>
<keyword evidence="6" id="KW-1185">Reference proteome</keyword>
<comment type="caution">
    <text evidence="5">The sequence shown here is derived from an EMBL/GenBank/DDBJ whole genome shotgun (WGS) entry which is preliminary data.</text>
</comment>
<dbReference type="InterPro" id="IPR050173">
    <property type="entry name" value="ABC_transporter_C-like"/>
</dbReference>
<dbReference type="PANTHER" id="PTHR24223:SF443">
    <property type="entry name" value="MULTIDRUG-RESISTANCE LIKE PROTEIN 1, ISOFORM I"/>
    <property type="match status" value="1"/>
</dbReference>
<name>A0ABQ0DGL2_9EUKA</name>
<dbReference type="EMBL" id="BAAFRS010000088">
    <property type="protein sequence ID" value="GAB1221986.1"/>
    <property type="molecule type" value="Genomic_DNA"/>
</dbReference>
<proteinExistence type="predicted"/>
<dbReference type="Gene3D" id="3.40.50.300">
    <property type="entry name" value="P-loop containing nucleotide triphosphate hydrolases"/>
    <property type="match status" value="1"/>
</dbReference>
<dbReference type="InterPro" id="IPR027417">
    <property type="entry name" value="P-loop_NTPase"/>
</dbReference>
<gene>
    <name evidence="5" type="ORF">ENUP19_0088G0015</name>
</gene>
<evidence type="ECO:0000256" key="2">
    <source>
        <dbReference type="ARBA" id="ARBA00022737"/>
    </source>
</evidence>
<keyword evidence="2" id="KW-0677">Repeat</keyword>
<evidence type="ECO:0000256" key="1">
    <source>
        <dbReference type="ARBA" id="ARBA00004127"/>
    </source>
</evidence>
<comment type="subcellular location">
    <subcellularLocation>
        <location evidence="1">Endomembrane system</location>
        <topology evidence="1">Multi-pass membrane protein</topology>
    </subcellularLocation>
</comment>
<accession>A0ABQ0DGL2</accession>
<evidence type="ECO:0000256" key="3">
    <source>
        <dbReference type="ARBA" id="ARBA00022741"/>
    </source>
</evidence>